<comment type="subcellular location">
    <subcellularLocation>
        <location evidence="1">Membrane</location>
        <topology evidence="1">Multi-pass membrane protein</topology>
    </subcellularLocation>
</comment>
<evidence type="ECO:0000256" key="5">
    <source>
        <dbReference type="ARBA" id="ARBA00038359"/>
    </source>
</evidence>
<feature type="region of interest" description="Disordered" evidence="6">
    <location>
        <begin position="283"/>
        <end position="307"/>
    </location>
</feature>
<name>A0ABR1Q9P8_9PEZI</name>
<comment type="caution">
    <text evidence="9">The sequence shown here is derived from an EMBL/GenBank/DDBJ whole genome shotgun (WGS) entry which is preliminary data.</text>
</comment>
<evidence type="ECO:0000256" key="7">
    <source>
        <dbReference type="SAM" id="Phobius"/>
    </source>
</evidence>
<evidence type="ECO:0000259" key="8">
    <source>
        <dbReference type="Pfam" id="PF20684"/>
    </source>
</evidence>
<dbReference type="EMBL" id="JAQQWE010000006">
    <property type="protein sequence ID" value="KAK7948806.1"/>
    <property type="molecule type" value="Genomic_DNA"/>
</dbReference>
<dbReference type="PANTHER" id="PTHR33048:SF158">
    <property type="entry name" value="MEMBRANE PROTEIN PTH11-LIKE, PUTATIVE-RELATED"/>
    <property type="match status" value="1"/>
</dbReference>
<evidence type="ECO:0000256" key="3">
    <source>
        <dbReference type="ARBA" id="ARBA00022989"/>
    </source>
</evidence>
<feature type="domain" description="Rhodopsin" evidence="8">
    <location>
        <begin position="77"/>
        <end position="255"/>
    </location>
</feature>
<protein>
    <recommendedName>
        <fullName evidence="8">Rhodopsin domain-containing protein</fullName>
    </recommendedName>
</protein>
<feature type="transmembrane region" description="Helical" evidence="7">
    <location>
        <begin position="192"/>
        <end position="214"/>
    </location>
</feature>
<organism evidence="9 10">
    <name type="scientific">Apiospora aurea</name>
    <dbReference type="NCBI Taxonomy" id="335848"/>
    <lineage>
        <taxon>Eukaryota</taxon>
        <taxon>Fungi</taxon>
        <taxon>Dikarya</taxon>
        <taxon>Ascomycota</taxon>
        <taxon>Pezizomycotina</taxon>
        <taxon>Sordariomycetes</taxon>
        <taxon>Xylariomycetidae</taxon>
        <taxon>Amphisphaeriales</taxon>
        <taxon>Apiosporaceae</taxon>
        <taxon>Apiospora</taxon>
    </lineage>
</organism>
<dbReference type="Proteomes" id="UP001391051">
    <property type="component" value="Unassembled WGS sequence"/>
</dbReference>
<evidence type="ECO:0000313" key="10">
    <source>
        <dbReference type="Proteomes" id="UP001391051"/>
    </source>
</evidence>
<dbReference type="RefSeq" id="XP_066698312.1">
    <property type="nucleotide sequence ID" value="XM_066845914.1"/>
</dbReference>
<comment type="similarity">
    <text evidence="5">Belongs to the SAT4 family.</text>
</comment>
<keyword evidence="4 7" id="KW-0472">Membrane</keyword>
<evidence type="ECO:0000256" key="2">
    <source>
        <dbReference type="ARBA" id="ARBA00022692"/>
    </source>
</evidence>
<dbReference type="InterPro" id="IPR052337">
    <property type="entry name" value="SAT4-like"/>
</dbReference>
<sequence>MDQTANLDLSQVPALPPTPGVVSNFTDPPSQGHLPKIVTYVTLPLMTGFLGLRLYTRIKTSGLRIDDSSKDCTVVTLGYYVAAMFIKAAILAMYIRIFLPSKGAKSMLWMGIVLSTLFHIAAIAVYLATCFPRPEYKATGGWFSPQYSERTYRVSGYLAASTGIIGTAIDFYILIVPMGFLWTLQMSLKRKLAVSGVFATGAIACGCSILSTVFRWRIATSSAEGQDGSWNGPPLYAFCIAEINVGIMCSCMPIVFVHFKGLASSCSSCINKLRYLAPNSKRHASGEAYDDPKGSYGGLSEHELPPPVQEKGLGGLKSLMRNFNRTERLATQVTYSEVLTVQSAEYDYHGQFRQGMR</sequence>
<dbReference type="Pfam" id="PF20684">
    <property type="entry name" value="Fung_rhodopsin"/>
    <property type="match status" value="1"/>
</dbReference>
<dbReference type="InterPro" id="IPR049326">
    <property type="entry name" value="Rhodopsin_dom_fungi"/>
</dbReference>
<feature type="transmembrane region" description="Helical" evidence="7">
    <location>
        <begin position="77"/>
        <end position="95"/>
    </location>
</feature>
<dbReference type="GeneID" id="92078976"/>
<keyword evidence="3 7" id="KW-1133">Transmembrane helix</keyword>
<evidence type="ECO:0000256" key="1">
    <source>
        <dbReference type="ARBA" id="ARBA00004141"/>
    </source>
</evidence>
<evidence type="ECO:0000256" key="6">
    <source>
        <dbReference type="SAM" id="MobiDB-lite"/>
    </source>
</evidence>
<accession>A0ABR1Q9P8</accession>
<evidence type="ECO:0000313" key="9">
    <source>
        <dbReference type="EMBL" id="KAK7948806.1"/>
    </source>
</evidence>
<feature type="transmembrane region" description="Helical" evidence="7">
    <location>
        <begin position="37"/>
        <end position="56"/>
    </location>
</feature>
<feature type="transmembrane region" description="Helical" evidence="7">
    <location>
        <begin position="157"/>
        <end position="180"/>
    </location>
</feature>
<feature type="transmembrane region" description="Helical" evidence="7">
    <location>
        <begin position="235"/>
        <end position="259"/>
    </location>
</feature>
<proteinExistence type="inferred from homology"/>
<dbReference type="PANTHER" id="PTHR33048">
    <property type="entry name" value="PTH11-LIKE INTEGRAL MEMBRANE PROTEIN (AFU_ORTHOLOGUE AFUA_5G11245)"/>
    <property type="match status" value="1"/>
</dbReference>
<keyword evidence="10" id="KW-1185">Reference proteome</keyword>
<evidence type="ECO:0000256" key="4">
    <source>
        <dbReference type="ARBA" id="ARBA00023136"/>
    </source>
</evidence>
<gene>
    <name evidence="9" type="ORF">PG986_009692</name>
</gene>
<reference evidence="9 10" key="1">
    <citation type="submission" date="2023-01" db="EMBL/GenBank/DDBJ databases">
        <title>Analysis of 21 Apiospora genomes using comparative genomics revels a genus with tremendous synthesis potential of carbohydrate active enzymes and secondary metabolites.</title>
        <authorList>
            <person name="Sorensen T."/>
        </authorList>
    </citation>
    <scope>NUCLEOTIDE SEQUENCE [LARGE SCALE GENOMIC DNA]</scope>
    <source>
        <strain evidence="9 10">CBS 24483</strain>
    </source>
</reference>
<keyword evidence="2 7" id="KW-0812">Transmembrane</keyword>
<feature type="transmembrane region" description="Helical" evidence="7">
    <location>
        <begin position="107"/>
        <end position="128"/>
    </location>
</feature>